<dbReference type="PROSITE" id="PS51318">
    <property type="entry name" value="TAT"/>
    <property type="match status" value="1"/>
</dbReference>
<accession>A0ABP9AI95</accession>
<organism evidence="4 5">
    <name type="scientific">Microbacterium gilvum</name>
    <dbReference type="NCBI Taxonomy" id="1336204"/>
    <lineage>
        <taxon>Bacteria</taxon>
        <taxon>Bacillati</taxon>
        <taxon>Actinomycetota</taxon>
        <taxon>Actinomycetes</taxon>
        <taxon>Micrococcales</taxon>
        <taxon>Microbacteriaceae</taxon>
        <taxon>Microbacterium</taxon>
    </lineage>
</organism>
<dbReference type="Proteomes" id="UP001501645">
    <property type="component" value="Unassembled WGS sequence"/>
</dbReference>
<feature type="signal peptide" evidence="2">
    <location>
        <begin position="1"/>
        <end position="29"/>
    </location>
</feature>
<feature type="domain" description="Solute-binding protein family 3/N-terminal" evidence="3">
    <location>
        <begin position="55"/>
        <end position="277"/>
    </location>
</feature>
<dbReference type="SMART" id="SM00062">
    <property type="entry name" value="PBPb"/>
    <property type="match status" value="1"/>
</dbReference>
<dbReference type="PANTHER" id="PTHR35936">
    <property type="entry name" value="MEMBRANE-BOUND LYTIC MUREIN TRANSGLYCOSYLASE F"/>
    <property type="match status" value="1"/>
</dbReference>
<dbReference type="SUPFAM" id="SSF53850">
    <property type="entry name" value="Periplasmic binding protein-like II"/>
    <property type="match status" value="1"/>
</dbReference>
<comment type="caution">
    <text evidence="4">The sequence shown here is derived from an EMBL/GenBank/DDBJ whole genome shotgun (WGS) entry which is preliminary data.</text>
</comment>
<protein>
    <recommendedName>
        <fullName evidence="3">Solute-binding protein family 3/N-terminal domain-containing protein</fullName>
    </recommendedName>
</protein>
<dbReference type="Pfam" id="PF00497">
    <property type="entry name" value="SBP_bac_3"/>
    <property type="match status" value="1"/>
</dbReference>
<evidence type="ECO:0000259" key="3">
    <source>
        <dbReference type="SMART" id="SM00062"/>
    </source>
</evidence>
<feature type="chain" id="PRO_5045077932" description="Solute-binding protein family 3/N-terminal domain-containing protein" evidence="2">
    <location>
        <begin position="30"/>
        <end position="291"/>
    </location>
</feature>
<sequence>MSLPTFLRRSLVVTAAVSAVALLASCSSAGGPAATAVADGCEPVHEGLDTYTDGTLTVGVPENLPYTQTSGSDASGLEIDLVKRMADAECFAVSFVPITYANGVPMISEQKRADIITGGWYVTEARAEQVGFTSPTFYDSMGIVSADGATTVDELEEIGAVGSGAGFSWEADMSAVLGSDLKVYPGTIEMKQDLASGRIQAALDGYAVAVAAYADTDLVVEQAAEDDRIAITTEKPTIAFPVAKENTALSDALSELIDGYREDGTLAELLADYDLPADLLIPADVAAGSIR</sequence>
<dbReference type="Gene3D" id="3.40.190.10">
    <property type="entry name" value="Periplasmic binding protein-like II"/>
    <property type="match status" value="2"/>
</dbReference>
<dbReference type="RefSeq" id="WP_345440191.1">
    <property type="nucleotide sequence ID" value="NZ_BAABKO010000005.1"/>
</dbReference>
<evidence type="ECO:0000256" key="1">
    <source>
        <dbReference type="ARBA" id="ARBA00022729"/>
    </source>
</evidence>
<keyword evidence="5" id="KW-1185">Reference proteome</keyword>
<dbReference type="InterPro" id="IPR001638">
    <property type="entry name" value="Solute-binding_3/MltF_N"/>
</dbReference>
<evidence type="ECO:0000313" key="5">
    <source>
        <dbReference type="Proteomes" id="UP001501645"/>
    </source>
</evidence>
<reference evidence="5" key="1">
    <citation type="journal article" date="2019" name="Int. J. Syst. Evol. Microbiol.">
        <title>The Global Catalogue of Microorganisms (GCM) 10K type strain sequencing project: providing services to taxonomists for standard genome sequencing and annotation.</title>
        <authorList>
            <consortium name="The Broad Institute Genomics Platform"/>
            <consortium name="The Broad Institute Genome Sequencing Center for Infectious Disease"/>
            <person name="Wu L."/>
            <person name="Ma J."/>
        </authorList>
    </citation>
    <scope>NUCLEOTIDE SEQUENCE [LARGE SCALE GENOMIC DNA]</scope>
    <source>
        <strain evidence="5">JCM 18537</strain>
    </source>
</reference>
<evidence type="ECO:0000313" key="4">
    <source>
        <dbReference type="EMBL" id="GAA4780962.1"/>
    </source>
</evidence>
<dbReference type="PANTHER" id="PTHR35936:SF17">
    <property type="entry name" value="ARGININE-BINDING EXTRACELLULAR PROTEIN ARTP"/>
    <property type="match status" value="1"/>
</dbReference>
<name>A0ABP9AI95_9MICO</name>
<gene>
    <name evidence="4" type="ORF">GCM10023351_27510</name>
</gene>
<evidence type="ECO:0000256" key="2">
    <source>
        <dbReference type="SAM" id="SignalP"/>
    </source>
</evidence>
<proteinExistence type="predicted"/>
<dbReference type="EMBL" id="BAABKO010000005">
    <property type="protein sequence ID" value="GAA4780962.1"/>
    <property type="molecule type" value="Genomic_DNA"/>
</dbReference>
<dbReference type="InterPro" id="IPR006311">
    <property type="entry name" value="TAT_signal"/>
</dbReference>
<keyword evidence="1 2" id="KW-0732">Signal</keyword>